<organism evidence="1 2">
    <name type="scientific">Rhizobium hainanense</name>
    <dbReference type="NCBI Taxonomy" id="52131"/>
    <lineage>
        <taxon>Bacteria</taxon>
        <taxon>Pseudomonadati</taxon>
        <taxon>Pseudomonadota</taxon>
        <taxon>Alphaproteobacteria</taxon>
        <taxon>Hyphomicrobiales</taxon>
        <taxon>Rhizobiaceae</taxon>
        <taxon>Rhizobium/Agrobacterium group</taxon>
        <taxon>Rhizobium</taxon>
    </lineage>
</organism>
<dbReference type="GO" id="GO:0030246">
    <property type="term" value="F:carbohydrate binding"/>
    <property type="evidence" value="ECO:0007669"/>
    <property type="project" value="InterPro"/>
</dbReference>
<reference evidence="2" key="1">
    <citation type="submission" date="2016-08" db="EMBL/GenBank/DDBJ databases">
        <authorList>
            <person name="Varghese N."/>
            <person name="Submissions Spin"/>
        </authorList>
    </citation>
    <scope>NUCLEOTIDE SEQUENCE [LARGE SCALE GENOMIC DNA]</scope>
    <source>
        <strain evidence="2">CCBAU 57015</strain>
    </source>
</reference>
<name>A0A1C3U0I0_9HYPH</name>
<dbReference type="InterPro" id="IPR014718">
    <property type="entry name" value="GH-type_carb-bd"/>
</dbReference>
<accession>A0A1C3U0I0</accession>
<dbReference type="STRING" id="52131.GA0061100_101413"/>
<dbReference type="Pfam" id="PF14486">
    <property type="entry name" value="DUF4432"/>
    <property type="match status" value="2"/>
</dbReference>
<evidence type="ECO:0008006" key="3">
    <source>
        <dbReference type="Google" id="ProtNLM"/>
    </source>
</evidence>
<dbReference type="RefSeq" id="WP_075850950.1">
    <property type="nucleotide sequence ID" value="NZ_FMAC01000001.1"/>
</dbReference>
<evidence type="ECO:0000313" key="2">
    <source>
        <dbReference type="Proteomes" id="UP000186228"/>
    </source>
</evidence>
<evidence type="ECO:0000313" key="1">
    <source>
        <dbReference type="EMBL" id="SCB09003.1"/>
    </source>
</evidence>
<dbReference type="OrthoDB" id="9791280at2"/>
<dbReference type="EMBL" id="FMAC01000001">
    <property type="protein sequence ID" value="SCB09003.1"/>
    <property type="molecule type" value="Genomic_DNA"/>
</dbReference>
<dbReference type="Proteomes" id="UP000186228">
    <property type="component" value="Unassembled WGS sequence"/>
</dbReference>
<dbReference type="AlphaFoldDB" id="A0A1C3U0I0"/>
<keyword evidence="2" id="KW-1185">Reference proteome</keyword>
<dbReference type="InterPro" id="IPR027839">
    <property type="entry name" value="DUF4432"/>
</dbReference>
<proteinExistence type="predicted"/>
<sequence>MIDFSAAKGPKLMLDEGSVMDIGACIVEGNNLAPGSAVPDDGDPRISHSVQGFLFTCGPDHIRHPEPMSGAYEGKRYPLHGSFSSHPAKILWTKFENGNAECRADIDVITAERRTARLERLWQIDGATGEVSLADRIVNTSTEAMPVFLMYHMNIGGKWFDNGTRLAGQMLENGGFHWTFGEEGGDIFCVPAQDKGEDWAEINLGPIAAIGGKTLRVRFGTDTLPFLQVWRNQRAPAHVLGIEPVSHRWVSRAELEEAGEFNILQPGEARNFMLNFAFV</sequence>
<dbReference type="Gene3D" id="2.70.98.10">
    <property type="match status" value="1"/>
</dbReference>
<protein>
    <recommendedName>
        <fullName evidence="3">Galactose mutarotase</fullName>
    </recommendedName>
</protein>
<gene>
    <name evidence="1" type="ORF">GA0061100_101413</name>
</gene>